<feature type="transmembrane region" description="Helical" evidence="15">
    <location>
        <begin position="438"/>
        <end position="460"/>
    </location>
</feature>
<comment type="subcellular location">
    <subcellularLocation>
        <location evidence="2 15">Endoplasmic reticulum membrane</location>
    </subcellularLocation>
</comment>
<accession>A0AAV5RPC1</accession>
<dbReference type="PANTHER" id="PTHR45918:SF1">
    <property type="entry name" value="ALPHA-1,3_1,6-MANNOSYLTRANSFERASE ALG2"/>
    <property type="match status" value="1"/>
</dbReference>
<keyword evidence="7 15" id="KW-0328">Glycosyltransferase</keyword>
<dbReference type="EC" id="2.4.1.257" evidence="4 15"/>
<comment type="pathway">
    <text evidence="3 15">Protein modification; protein glycosylation.</text>
</comment>
<keyword evidence="8 15" id="KW-0808">Transferase</keyword>
<evidence type="ECO:0000256" key="3">
    <source>
        <dbReference type="ARBA" id="ARBA00004922"/>
    </source>
</evidence>
<comment type="catalytic activity">
    <reaction evidence="14 15">
        <text>an alpha-D-Man-(1-&gt;3)-beta-D-Man-(1-&gt;4)-beta-D-GlcNAc-(1-&gt;4)-alpha-D-GlcNAc-diphospho-di-trans,poly-cis-dolichol + GDP-alpha-D-mannose = an alpha-D-Man-(1-&gt;3)-[alpha-D-Man-(1-&gt;6)]-beta-D-Man-(1-&gt;4)-beta-D-GlcNAc-(1-&gt;4)-alpha-D-GlcNAc-diphospho-di-trans,poly-cis-dolichol + GDP + H(+)</text>
        <dbReference type="Rhea" id="RHEA:29519"/>
        <dbReference type="Rhea" id="RHEA-COMP:19513"/>
        <dbReference type="Rhea" id="RHEA-COMP:19515"/>
        <dbReference type="ChEBI" id="CHEBI:15378"/>
        <dbReference type="ChEBI" id="CHEBI:57527"/>
        <dbReference type="ChEBI" id="CHEBI:58189"/>
        <dbReference type="ChEBI" id="CHEBI:132510"/>
        <dbReference type="ChEBI" id="CHEBI:132511"/>
        <dbReference type="EC" id="2.4.1.257"/>
    </reaction>
    <physiologicalReaction direction="left-to-right" evidence="14 15">
        <dbReference type="Rhea" id="RHEA:29520"/>
    </physiologicalReaction>
</comment>
<dbReference type="PANTHER" id="PTHR45918">
    <property type="entry name" value="ALPHA-1,3/1,6-MANNOSYLTRANSFERASE ALG2"/>
    <property type="match status" value="1"/>
</dbReference>
<comment type="function">
    <text evidence="1 15">Mannosylates Man(2)GlcNAc(2)-dolichol diphosphate and Man(1)GlcNAc(2)-dolichol diphosphate to form Man(3)GlcNAc(2)-dolichol diphosphate.</text>
</comment>
<dbReference type="Gene3D" id="3.40.50.2000">
    <property type="entry name" value="Glycogen Phosphorylase B"/>
    <property type="match status" value="2"/>
</dbReference>
<keyword evidence="12 15" id="KW-0472">Membrane</keyword>
<gene>
    <name evidence="18" type="ORF">DASB73_043340</name>
</gene>
<evidence type="ECO:0000256" key="5">
    <source>
        <dbReference type="ARBA" id="ARBA00012649"/>
    </source>
</evidence>
<dbReference type="GO" id="GO:0004378">
    <property type="term" value="F:GDP-Man:Man(1)GlcNAc(2)-PP-Dol alpha-1,3-mannosyltransferase activity"/>
    <property type="evidence" value="ECO:0007669"/>
    <property type="project" value="UniProtKB-UniRule"/>
</dbReference>
<dbReference type="InterPro" id="IPR001296">
    <property type="entry name" value="Glyco_trans_1"/>
</dbReference>
<dbReference type="Pfam" id="PF13439">
    <property type="entry name" value="Glyco_transf_4"/>
    <property type="match status" value="1"/>
</dbReference>
<dbReference type="Proteomes" id="UP001362899">
    <property type="component" value="Unassembled WGS sequence"/>
</dbReference>
<comment type="similarity">
    <text evidence="15">Belongs to the glycosyltransferase group 1 family.</text>
</comment>
<dbReference type="GO" id="GO:0102704">
    <property type="term" value="F:GDP-Man:Man(2)GlcNAc(2)-PP-Dol alpha-1,6-mannosyltransferase activity"/>
    <property type="evidence" value="ECO:0007669"/>
    <property type="project" value="UniProtKB-UniRule"/>
</dbReference>
<reference evidence="18 19" key="1">
    <citation type="journal article" date="2023" name="Elife">
        <title>Identification of key yeast species and microbe-microbe interactions impacting larval growth of Drosophila in the wild.</title>
        <authorList>
            <person name="Mure A."/>
            <person name="Sugiura Y."/>
            <person name="Maeda R."/>
            <person name="Honda K."/>
            <person name="Sakurai N."/>
            <person name="Takahashi Y."/>
            <person name="Watada M."/>
            <person name="Katoh T."/>
            <person name="Gotoh A."/>
            <person name="Gotoh Y."/>
            <person name="Taniguchi I."/>
            <person name="Nakamura K."/>
            <person name="Hayashi T."/>
            <person name="Katayama T."/>
            <person name="Uemura T."/>
            <person name="Hattori Y."/>
        </authorList>
    </citation>
    <scope>NUCLEOTIDE SEQUENCE [LARGE SCALE GENOMIC DNA]</scope>
    <source>
        <strain evidence="18 19">SB-73</strain>
    </source>
</reference>
<dbReference type="GO" id="GO:0005789">
    <property type="term" value="C:endoplasmic reticulum membrane"/>
    <property type="evidence" value="ECO:0007669"/>
    <property type="project" value="UniProtKB-SubCell"/>
</dbReference>
<evidence type="ECO:0000256" key="11">
    <source>
        <dbReference type="ARBA" id="ARBA00022989"/>
    </source>
</evidence>
<organism evidence="18 19">
    <name type="scientific">Starmerella bacillaris</name>
    <name type="common">Yeast</name>
    <name type="synonym">Candida zemplinina</name>
    <dbReference type="NCBI Taxonomy" id="1247836"/>
    <lineage>
        <taxon>Eukaryota</taxon>
        <taxon>Fungi</taxon>
        <taxon>Dikarya</taxon>
        <taxon>Ascomycota</taxon>
        <taxon>Saccharomycotina</taxon>
        <taxon>Dipodascomycetes</taxon>
        <taxon>Dipodascales</taxon>
        <taxon>Trichomonascaceae</taxon>
        <taxon>Starmerella</taxon>
    </lineage>
</organism>
<dbReference type="Pfam" id="PF00534">
    <property type="entry name" value="Glycos_transf_1"/>
    <property type="match status" value="1"/>
</dbReference>
<evidence type="ECO:0000256" key="1">
    <source>
        <dbReference type="ARBA" id="ARBA00003142"/>
    </source>
</evidence>
<dbReference type="EC" id="2.4.1.132" evidence="5 15"/>
<evidence type="ECO:0000259" key="16">
    <source>
        <dbReference type="Pfam" id="PF00534"/>
    </source>
</evidence>
<dbReference type="InterPro" id="IPR027054">
    <property type="entry name" value="ALG2"/>
</dbReference>
<evidence type="ECO:0000256" key="7">
    <source>
        <dbReference type="ARBA" id="ARBA00022676"/>
    </source>
</evidence>
<keyword evidence="19" id="KW-1185">Reference proteome</keyword>
<evidence type="ECO:0000256" key="8">
    <source>
        <dbReference type="ARBA" id="ARBA00022679"/>
    </source>
</evidence>
<evidence type="ECO:0000256" key="10">
    <source>
        <dbReference type="ARBA" id="ARBA00022824"/>
    </source>
</evidence>
<dbReference type="SUPFAM" id="SSF53756">
    <property type="entry name" value="UDP-Glycosyltransferase/glycogen phosphorylase"/>
    <property type="match status" value="1"/>
</dbReference>
<dbReference type="InterPro" id="IPR028098">
    <property type="entry name" value="Glyco_trans_4-like_N"/>
</dbReference>
<keyword evidence="10 15" id="KW-0256">Endoplasmic reticulum</keyword>
<evidence type="ECO:0000256" key="2">
    <source>
        <dbReference type="ARBA" id="ARBA00004586"/>
    </source>
</evidence>
<dbReference type="EMBL" id="BTGC01000008">
    <property type="protein sequence ID" value="GMM53371.1"/>
    <property type="molecule type" value="Genomic_DNA"/>
</dbReference>
<dbReference type="AlphaFoldDB" id="A0AAV5RPC1"/>
<protein>
    <recommendedName>
        <fullName evidence="6 15">Alpha-1,3/1,6-mannosyltransferase ALG2</fullName>
        <ecNumber evidence="5 15">2.4.1.132</ecNumber>
        <ecNumber evidence="4 15">2.4.1.257</ecNumber>
    </recommendedName>
    <alternativeName>
        <fullName evidence="15">GDP-Man:Man(1)GlcNAc(2)-PP-Dol alpha-1,3-mannosyltransferase</fullName>
    </alternativeName>
</protein>
<evidence type="ECO:0000259" key="17">
    <source>
        <dbReference type="Pfam" id="PF13439"/>
    </source>
</evidence>
<proteinExistence type="inferred from homology"/>
<comment type="caution">
    <text evidence="18">The sequence shown here is derived from an EMBL/GenBank/DDBJ whole genome shotgun (WGS) entry which is preliminary data.</text>
</comment>
<evidence type="ECO:0000256" key="9">
    <source>
        <dbReference type="ARBA" id="ARBA00022692"/>
    </source>
</evidence>
<keyword evidence="11 15" id="KW-1133">Transmembrane helix</keyword>
<name>A0AAV5RPC1_STABA</name>
<evidence type="ECO:0000256" key="13">
    <source>
        <dbReference type="ARBA" id="ARBA00045103"/>
    </source>
</evidence>
<evidence type="ECO:0000256" key="15">
    <source>
        <dbReference type="RuleBase" id="RU367136"/>
    </source>
</evidence>
<evidence type="ECO:0000256" key="14">
    <source>
        <dbReference type="ARBA" id="ARBA00045104"/>
    </source>
</evidence>
<evidence type="ECO:0000256" key="4">
    <source>
        <dbReference type="ARBA" id="ARBA00011969"/>
    </source>
</evidence>
<feature type="domain" description="Glycosyltransferase subfamily 4-like N-terminal" evidence="17">
    <location>
        <begin position="12"/>
        <end position="185"/>
    </location>
</feature>
<evidence type="ECO:0000256" key="6">
    <source>
        <dbReference type="ARBA" id="ARBA00019218"/>
    </source>
</evidence>
<feature type="domain" description="Glycosyl transferase family 1" evidence="16">
    <location>
        <begin position="212"/>
        <end position="396"/>
    </location>
</feature>
<evidence type="ECO:0000313" key="18">
    <source>
        <dbReference type="EMBL" id="GMM53371.1"/>
    </source>
</evidence>
<dbReference type="CDD" id="cd03805">
    <property type="entry name" value="GT4_ALG2-like"/>
    <property type="match status" value="1"/>
</dbReference>
<evidence type="ECO:0000313" key="19">
    <source>
        <dbReference type="Proteomes" id="UP001362899"/>
    </source>
</evidence>
<sequence>MKVAFLHPDLGIGGAERLVVDCAVALKQLGNDVTIYTSYYDPSHCFDETKDLRVEVLGNSVFPRNVFGKFSILCSILRQLHLTKQLISKHADIDLFVVDQLSAAVPYLRTNFPKARILFYCHHPDLLLTSRDSVLKKAYRLPFDKFEKWSTLLSDVIVVNSEYTRHVFNDTFGPSRDPSVLYPVVAPFTPVDVSTVKMQEVVSVLSPYVCQERPKLFLSINRFERKKDIELAISAFSLLLHMHEEYRDCMLIIAGGYDDRVNENKEYLHELESLAKKFRIPYETLFPSESWNTLKPEKFRILFLPSVSSTIKQYLLESADMLVYTPTNEHFGIVPLEAMQAGTPVLATNTGGPLETIVDGETGWLRAPDMEVWFKVLQKFVSQTSRQEIEEMGKNGQIRVKEKFSFEQLKDNLNKLALKTIETERKDEASLPAHVRNVTLLIILFFFLLGAVAVALLILIREIYLVTLKL</sequence>
<keyword evidence="9 15" id="KW-0812">Transmembrane</keyword>
<comment type="catalytic activity">
    <reaction evidence="13 15">
        <text>a beta-D-Man-(1-&gt;4)-beta-D-GlcNAc-(1-&gt;4)-alpha-D-GlcNAc-diphospho-di-trans,poly-cis-dolichol + GDP-alpha-D-mannose = an alpha-D-Man-(1-&gt;3)-beta-D-Man-(1-&gt;4)-beta-D-GlcNAc-(1-&gt;4)-alpha-D-GlcNAc-diphospho-di-trans,poly-cis-dolichol + GDP + H(+)</text>
        <dbReference type="Rhea" id="RHEA:29515"/>
        <dbReference type="Rhea" id="RHEA-COMP:19511"/>
        <dbReference type="Rhea" id="RHEA-COMP:19513"/>
        <dbReference type="ChEBI" id="CHEBI:15378"/>
        <dbReference type="ChEBI" id="CHEBI:57527"/>
        <dbReference type="ChEBI" id="CHEBI:58189"/>
        <dbReference type="ChEBI" id="CHEBI:58472"/>
        <dbReference type="ChEBI" id="CHEBI:132510"/>
        <dbReference type="EC" id="2.4.1.132"/>
    </reaction>
    <physiologicalReaction direction="left-to-right" evidence="13 15">
        <dbReference type="Rhea" id="RHEA:29516"/>
    </physiologicalReaction>
</comment>
<evidence type="ECO:0000256" key="12">
    <source>
        <dbReference type="ARBA" id="ARBA00023136"/>
    </source>
</evidence>